<dbReference type="SUPFAM" id="SSF49464">
    <property type="entry name" value="Carboxypeptidase regulatory domain-like"/>
    <property type="match status" value="1"/>
</dbReference>
<proteinExistence type="predicted"/>
<dbReference type="SUPFAM" id="SSF49452">
    <property type="entry name" value="Starch-binding domain-like"/>
    <property type="match status" value="1"/>
</dbReference>
<evidence type="ECO:0008006" key="3">
    <source>
        <dbReference type="Google" id="ProtNLM"/>
    </source>
</evidence>
<dbReference type="AlphaFoldDB" id="A0A381Q6E9"/>
<dbReference type="InterPro" id="IPR008969">
    <property type="entry name" value="CarboxyPept-like_regulatory"/>
</dbReference>
<accession>A0A381Q6E9</accession>
<sequence>MTGHSSDSSVPARTPSGVPHLARTVCLVTAFSGFLTVGLLVAVPLGAQAIVGTLVEAETGVPIEGASVVLLNRNGEQVNWRLTEAFGRFSFPTIQAETYLLRADRIGHASVLSDPITVEPGATVVYRLETPVEPIQLVGIDVTSSSRCEVRPGRGASTAVVWGEARKALEATSRTADMGVYRYVIRHYERELDDRGREVRSEESRIQNGVMANPFLSLDVETLLERGFMHSEKDGFVYYAPDADILLSDPFLDSHCMSLTEGENEAEGLIGLSFEPTEDRGVPDISGILWLDPEDAELRWLDYRYEFLDVPNPEGLRGKIQFYGLPNGTWIVRDWYIRMPLLESTVGPAPARRFRLVGLREQGSSVMSVNNLQGDLVLDSRTGIIEGVVLASEGADPVQEVVVLLDDSTGVTTDEDGRFRFTALAAGYYGLTVFHPDLNSLGLAEEPVFVDVSPGQVTSASLQFASVETVMTERCGPVEPSGFEGILAGFALDENRNPLPGARVSVAWEEVEERGASIGMVYKVLTTPELPDNAFFLACGLPRDRAVDITVEWNGLKSQPERFRLSETQRVSRRNITLR</sequence>
<reference evidence="2" key="1">
    <citation type="submission" date="2018-05" db="EMBL/GenBank/DDBJ databases">
        <authorList>
            <person name="Lanie J.A."/>
            <person name="Ng W.-L."/>
            <person name="Kazmierczak K.M."/>
            <person name="Andrzejewski T.M."/>
            <person name="Davidsen T.M."/>
            <person name="Wayne K.J."/>
            <person name="Tettelin H."/>
            <person name="Glass J.I."/>
            <person name="Rusch D."/>
            <person name="Podicherti R."/>
            <person name="Tsui H.-C.T."/>
            <person name="Winkler M.E."/>
        </authorList>
    </citation>
    <scope>NUCLEOTIDE SEQUENCE</scope>
</reference>
<evidence type="ECO:0000313" key="2">
    <source>
        <dbReference type="EMBL" id="SUZ73193.1"/>
    </source>
</evidence>
<name>A0A381Q6E9_9ZZZZ</name>
<keyword evidence="1" id="KW-0812">Transmembrane</keyword>
<protein>
    <recommendedName>
        <fullName evidence="3">Carboxypeptidase regulatory-like domain-containing protein</fullName>
    </recommendedName>
</protein>
<dbReference type="Gene3D" id="2.60.40.1120">
    <property type="entry name" value="Carboxypeptidase-like, regulatory domain"/>
    <property type="match status" value="2"/>
</dbReference>
<feature type="transmembrane region" description="Helical" evidence="1">
    <location>
        <begin position="21"/>
        <end position="45"/>
    </location>
</feature>
<dbReference type="GO" id="GO:0030246">
    <property type="term" value="F:carbohydrate binding"/>
    <property type="evidence" value="ECO:0007669"/>
    <property type="project" value="InterPro"/>
</dbReference>
<organism evidence="2">
    <name type="scientific">marine metagenome</name>
    <dbReference type="NCBI Taxonomy" id="408172"/>
    <lineage>
        <taxon>unclassified sequences</taxon>
        <taxon>metagenomes</taxon>
        <taxon>ecological metagenomes</taxon>
    </lineage>
</organism>
<evidence type="ECO:0000256" key="1">
    <source>
        <dbReference type="SAM" id="Phobius"/>
    </source>
</evidence>
<gene>
    <name evidence="2" type="ORF">METZ01_LOCUS26047</name>
</gene>
<dbReference type="InterPro" id="IPR013784">
    <property type="entry name" value="Carb-bd-like_fold"/>
</dbReference>
<keyword evidence="1" id="KW-0472">Membrane</keyword>
<dbReference type="Pfam" id="PF13620">
    <property type="entry name" value="CarboxypepD_reg"/>
    <property type="match status" value="2"/>
</dbReference>
<dbReference type="EMBL" id="UINC01001171">
    <property type="protein sequence ID" value="SUZ73193.1"/>
    <property type="molecule type" value="Genomic_DNA"/>
</dbReference>
<keyword evidence="1" id="KW-1133">Transmembrane helix</keyword>